<dbReference type="Pfam" id="PF00145">
    <property type="entry name" value="DNA_methylase"/>
    <property type="match status" value="1"/>
</dbReference>
<dbReference type="InterPro" id="IPR036397">
    <property type="entry name" value="RNaseH_sf"/>
</dbReference>
<evidence type="ECO:0000259" key="5">
    <source>
        <dbReference type="PROSITE" id="PS50879"/>
    </source>
</evidence>
<dbReference type="GO" id="GO:0032259">
    <property type="term" value="P:methylation"/>
    <property type="evidence" value="ECO:0007669"/>
    <property type="project" value="UniProtKB-KW"/>
</dbReference>
<dbReference type="EMBL" id="CAMXCT030002955">
    <property type="protein sequence ID" value="CAL4788841.1"/>
    <property type="molecule type" value="Genomic_DNA"/>
</dbReference>
<dbReference type="PROSITE" id="PS50878">
    <property type="entry name" value="RT_POL"/>
    <property type="match status" value="1"/>
</dbReference>
<dbReference type="EMBL" id="CAMXCT010002955">
    <property type="protein sequence ID" value="CAI4001529.1"/>
    <property type="molecule type" value="Genomic_DNA"/>
</dbReference>
<feature type="compositionally biased region" description="Polar residues" evidence="3">
    <location>
        <begin position="2645"/>
        <end position="2654"/>
    </location>
</feature>
<dbReference type="InterPro" id="IPR000477">
    <property type="entry name" value="RT_dom"/>
</dbReference>
<gene>
    <name evidence="6" type="ORF">C1SCF055_LOCUS27570</name>
</gene>
<evidence type="ECO:0000259" key="4">
    <source>
        <dbReference type="PROSITE" id="PS50878"/>
    </source>
</evidence>
<dbReference type="GO" id="GO:0003676">
    <property type="term" value="F:nucleic acid binding"/>
    <property type="evidence" value="ECO:0007669"/>
    <property type="project" value="InterPro"/>
</dbReference>
<dbReference type="GO" id="GO:0003964">
    <property type="term" value="F:RNA-directed DNA polymerase activity"/>
    <property type="evidence" value="ECO:0007669"/>
    <property type="project" value="UniProtKB-KW"/>
</dbReference>
<keyword evidence="8" id="KW-0695">RNA-directed DNA polymerase</keyword>
<dbReference type="Proteomes" id="UP001152797">
    <property type="component" value="Unassembled WGS sequence"/>
</dbReference>
<protein>
    <submittedName>
        <fullName evidence="8">LINE-1 reverse transcriptase-like</fullName>
    </submittedName>
</protein>
<dbReference type="SUPFAM" id="SSF56219">
    <property type="entry name" value="DNase I-like"/>
    <property type="match status" value="1"/>
</dbReference>
<keyword evidence="2" id="KW-0808">Transferase</keyword>
<proteinExistence type="predicted"/>
<accession>A0A9P1D185</accession>
<dbReference type="SUPFAM" id="SSF53098">
    <property type="entry name" value="Ribonuclease H-like"/>
    <property type="match status" value="1"/>
</dbReference>
<dbReference type="SUPFAM" id="SSF53335">
    <property type="entry name" value="S-adenosyl-L-methionine-dependent methyltransferases"/>
    <property type="match status" value="1"/>
</dbReference>
<feature type="domain" description="Reverse transcriptase" evidence="4">
    <location>
        <begin position="1926"/>
        <end position="2174"/>
    </location>
</feature>
<evidence type="ECO:0000256" key="2">
    <source>
        <dbReference type="ARBA" id="ARBA00022679"/>
    </source>
</evidence>
<dbReference type="Gene3D" id="3.40.50.150">
    <property type="entry name" value="Vaccinia Virus protein VP39"/>
    <property type="match status" value="1"/>
</dbReference>
<evidence type="ECO:0000256" key="1">
    <source>
        <dbReference type="ARBA" id="ARBA00022603"/>
    </source>
</evidence>
<reference evidence="6" key="1">
    <citation type="submission" date="2022-10" db="EMBL/GenBank/DDBJ databases">
        <authorList>
            <person name="Chen Y."/>
            <person name="Dougan E. K."/>
            <person name="Chan C."/>
            <person name="Rhodes N."/>
            <person name="Thang M."/>
        </authorList>
    </citation>
    <scope>NUCLEOTIDE SEQUENCE</scope>
</reference>
<dbReference type="InterPro" id="IPR001525">
    <property type="entry name" value="C5_MeTfrase"/>
</dbReference>
<dbReference type="InterPro" id="IPR002156">
    <property type="entry name" value="RNaseH_domain"/>
</dbReference>
<dbReference type="InterPro" id="IPR012337">
    <property type="entry name" value="RNaseH-like_sf"/>
</dbReference>
<evidence type="ECO:0000313" key="8">
    <source>
        <dbReference type="EMBL" id="CAL4788841.1"/>
    </source>
</evidence>
<keyword evidence="1" id="KW-0489">Methyltransferase</keyword>
<feature type="compositionally biased region" description="Basic residues" evidence="3">
    <location>
        <begin position="802"/>
        <end position="815"/>
    </location>
</feature>
<evidence type="ECO:0000256" key="3">
    <source>
        <dbReference type="SAM" id="MobiDB-lite"/>
    </source>
</evidence>
<keyword evidence="9" id="KW-1185">Reference proteome</keyword>
<feature type="region of interest" description="Disordered" evidence="3">
    <location>
        <begin position="797"/>
        <end position="826"/>
    </location>
</feature>
<dbReference type="InterPro" id="IPR029063">
    <property type="entry name" value="SAM-dependent_MTases_sf"/>
</dbReference>
<dbReference type="GO" id="GO:0008168">
    <property type="term" value="F:methyltransferase activity"/>
    <property type="evidence" value="ECO:0007669"/>
    <property type="project" value="UniProtKB-KW"/>
</dbReference>
<dbReference type="Pfam" id="PF00078">
    <property type="entry name" value="RVT_1"/>
    <property type="match status" value="1"/>
</dbReference>
<organism evidence="6">
    <name type="scientific">Cladocopium goreaui</name>
    <dbReference type="NCBI Taxonomy" id="2562237"/>
    <lineage>
        <taxon>Eukaryota</taxon>
        <taxon>Sar</taxon>
        <taxon>Alveolata</taxon>
        <taxon>Dinophyceae</taxon>
        <taxon>Suessiales</taxon>
        <taxon>Symbiodiniaceae</taxon>
        <taxon>Cladocopium</taxon>
    </lineage>
</organism>
<comment type="caution">
    <text evidence="6">The sequence shown here is derived from an EMBL/GenBank/DDBJ whole genome shotgun (WGS) entry which is preliminary data.</text>
</comment>
<dbReference type="EMBL" id="CAMXCT020002955">
    <property type="protein sequence ID" value="CAL1154904.1"/>
    <property type="molecule type" value="Genomic_DNA"/>
</dbReference>
<dbReference type="PROSITE" id="PS50879">
    <property type="entry name" value="RNASE_H_1"/>
    <property type="match status" value="1"/>
</dbReference>
<name>A0A9P1D185_9DINO</name>
<sequence length="2654" mass="295876">MGDLQEVRLVGTDLTFIFMGPPQEGSFTLYDAILQEVEPFILSMDERTRLIPYLGPYLNQGVKEVCAGMGGIGIGAVITGARVLAVLDNCALACSHLDLNQYGSCSALCRDLCNDSAKGDLHAASGTCASIFAAGFPCQPHSVQGRQAGSSDPRHQVLVEVLRTAYLHVVDCLVLECTPQAQYDSGVRAELDALASIMGWQIHDITLALSHQWPCRRHRWWALLCPMSWQSTTLLKWPSDSTFWTIDSVLPSWGCWSTSQELELQLTEVEGDAYFSGRYGFEQRILTTEDMAPTFLHSYGNALQSCPCGCRVGPFSEKTLTSKGLRGVFVISRLTMSPRFLHPIELAVLLGFSATTSFLAPLRGALCLLGSVASPLQALWVFACLYALSKGYPEEQAHAHALRILEGYKTRLVHEYSQMFGSSVSLPRSLAIQDEFGTLLQLRVAGLVTVAQLRCAQQFALHRGGHLTIWDGPRQLPDQQILLTQGEHGVYMMKITEYVFPTSALETLVIGIEHPPSFHVVLISAGSFVFEALQQCQLFGIHHVTTMDGSFLGLDHRLWSSVRLQAHRCQPIMAFGLVGHAARGLHDGIIWQGMLGLCAQFTEVFCIFAHDQHWTLLWGHLQPAGWYWKHFDGLPAISFSASTLLATKFSALLHAPCQGVHHLNLFPQFHSHTCGTVALRHLARILGCTGDWTSSTELDFHDGLLSLRCTPGTLMAYGRPAPDLPPRLIALLQDKGVPAEASEQRAQDIIQTLGHAATQEALSASNPWASLKSLASRPSTRMRLVKDYELKEHINKQAVTKHGAHVPRAKQKKQASHSQPLPPVDPGTLQLIPNTFVDDDGDDLPQLAFHDVGKDAHGLAFCTHRQAQPFLDASANISSTTLGLLIPAEISSDDMGMANVVSMKFPALCAATGEPLLIQGSLLTLSDGAIHRQQAPSPDVQVSSTDIVKVLIYRDEVQLDWAQITKGPIRALLQLIPAFRLCSGKQCGADCPLYHPPIDEELPGLILDIWARNFCTMNGKTTKAELAAYFQALLRIPSVALDHLLGVQVTGVYIEPRAPTERGPHPDYSVVWLPGLTLEQAQHKLRICDHGLSLAKMTNRFGIRVKATYEQATHEALRPDEEYVLRGFDRDLLITLQKDCTTSSVSSPVVASQKTKRFLKEGAAASSTDDPWTTGADPWASLRPVTASSATHAAPARRTEQLRELCREEIKQQSLQAPPGLEVNERDPIIQKLQVNITELQAQGAQFQTWFQEAGQRMNTTEQQLQHLHAVVEQQGQHVSQQIDMIQQEVDNKRQILQSSLQGSLMAMQRDFDASLDSKLSSRFDRIESMLAKKTRTDVFSFRDSFGSRCRFEGGFRFGEADHPGPLVDDDEQPHSFSDSLDFQRLRVGCSNPCGLRGKELAAINLGPGIWTFAETHLTSVTQRSTASTLSYYGHLQNRSIRSLFGAPVAFRSNSDFAGTWSGVGIMADFPSQELAIPWPHGEREAGRTMVTRHFIGPTAFTVASVYGFPASPTWPRSRALNEQLLQSLSKEVVIGGVGCRIIQGDFNQSCDSLDAFQLWRHYGWVEAQCLASNVGSLNLIFMFMLAPPKISCGIGQRIGKFNYMVMCRISLMALCLPDVKVRLKNNQVSMAVHKWFRQLRRLQSYKHAALAEKNTLDAEVYRLQLWHSIKRATGFRSTFAQWWLQRRHKSPAAPVVLPLAPPDGHLAGIIFEDFKINFERFELWHLRQKGKLIQAKYDDSCHALFRELRDPGRGQLDFLWDTITYSVLAFCHTTNQIHLDRPVEASSNGHWAFQNCALSITHVDGDVLTVATLPATLEVGDELQHMRFFTSLAEIHNAMTQLWRPRWQKTSTIGNSDWQRIVGFIQAFMPRCQFPLPSLTVQTWKHTLERFPRHAARGVDGIDIVDLRHLPDQATQQLLDFLGQINGTSCRWPAQLLFGKVLSLAKQDHSHLPGHFRPVVILSCIYRAWSRLQAGPLLRSLAERVPTAAQGFLPGRECAQVWMQLQGYIELCLQHHLDFCGFSADLEKCFNNIDRDVLFALATHIGFPPSLLISWRTFLDSFPRAFEVRTSLSPALTSTQGLPERCSLSVVGMVLVDWAYHVYMRILTPSVHLFSYVDNLTTAGTQALAVVSAFFSTKSFFELWGLCMDLAKSYAWGLTAASRATLSHLGLAMKQDAMELGGSFCFGLARRNRLLKGRAFSLERKWDRLKRSKAPLFQKIQVLPASFWAAAFHGVAICPLPDGHVHKLRQCANKDPPFICDHLGGEHDLTLLNASLMRRLLQDAWLLRVAQQVNHRPSLRSLVGIDRFVTVEHNQTLTAHQQALQSALQSGAFIDNWIHSKYDVLKDGMCKVCNCPNTHAHLLVCLKFSNLRVQFSLTSAELQTWPSCFTQHLLCPRAPHVDALRDYFMQIPDETAEFCSGPSEDALQHVFTDGSCFSDGRCECHAASWGVFNASSGLAIASGHVSGLEQTIGRGELTALISALKWALWHRQPTHVWMDAKFVHEGYQQRRLGWSPVPAQTNEDLWVHVDHLLAEGAGVWVDSSWIPSHLDPELCESPFEEWVAINNNKVDMLAVRKNLARPAVFWQLVDTQHQWDQQWMDRLHRLRQYYFAIFEQTHGASPEPAIEVLASDEESESEGPRTVGSRTASAVRC</sequence>
<evidence type="ECO:0000313" key="9">
    <source>
        <dbReference type="Proteomes" id="UP001152797"/>
    </source>
</evidence>
<dbReference type="Pfam" id="PF00075">
    <property type="entry name" value="RNase_H"/>
    <property type="match status" value="1"/>
</dbReference>
<dbReference type="OrthoDB" id="409048at2759"/>
<feature type="region of interest" description="Disordered" evidence="3">
    <location>
        <begin position="2631"/>
        <end position="2654"/>
    </location>
</feature>
<dbReference type="GO" id="GO:0004523">
    <property type="term" value="F:RNA-DNA hybrid ribonuclease activity"/>
    <property type="evidence" value="ECO:0007669"/>
    <property type="project" value="InterPro"/>
</dbReference>
<evidence type="ECO:0000313" key="6">
    <source>
        <dbReference type="EMBL" id="CAI4001529.1"/>
    </source>
</evidence>
<keyword evidence="8" id="KW-0548">Nucleotidyltransferase</keyword>
<feature type="domain" description="RNase H type-1" evidence="5">
    <location>
        <begin position="2425"/>
        <end position="2580"/>
    </location>
</feature>
<evidence type="ECO:0000313" key="7">
    <source>
        <dbReference type="EMBL" id="CAL1154904.1"/>
    </source>
</evidence>
<dbReference type="Gene3D" id="3.30.420.10">
    <property type="entry name" value="Ribonuclease H-like superfamily/Ribonuclease H"/>
    <property type="match status" value="1"/>
</dbReference>
<dbReference type="InterPro" id="IPR036691">
    <property type="entry name" value="Endo/exonu/phosph_ase_sf"/>
</dbReference>
<reference evidence="7" key="2">
    <citation type="submission" date="2024-04" db="EMBL/GenBank/DDBJ databases">
        <authorList>
            <person name="Chen Y."/>
            <person name="Shah S."/>
            <person name="Dougan E. K."/>
            <person name="Thang M."/>
            <person name="Chan C."/>
        </authorList>
    </citation>
    <scope>NUCLEOTIDE SEQUENCE [LARGE SCALE GENOMIC DNA]</scope>
</reference>